<dbReference type="AlphaFoldDB" id="A0A318XNV7"/>
<protein>
    <submittedName>
        <fullName evidence="8">Tight adherence protein C</fullName>
    </submittedName>
</protein>
<keyword evidence="3 6" id="KW-0812">Transmembrane</keyword>
<feature type="transmembrane region" description="Helical" evidence="6">
    <location>
        <begin position="118"/>
        <end position="135"/>
    </location>
</feature>
<gene>
    <name evidence="8" type="ORF">LY28_01365</name>
</gene>
<reference evidence="8 9" key="1">
    <citation type="submission" date="2018-06" db="EMBL/GenBank/DDBJ databases">
        <title>Genomic Encyclopedia of Type Strains, Phase I: the one thousand microbial genomes (KMG-I) project.</title>
        <authorList>
            <person name="Kyrpides N."/>
        </authorList>
    </citation>
    <scope>NUCLEOTIDE SEQUENCE [LARGE SCALE GENOMIC DNA]</scope>
    <source>
        <strain evidence="8 9">DSM 19573</strain>
    </source>
</reference>
<proteinExistence type="predicted"/>
<evidence type="ECO:0000256" key="6">
    <source>
        <dbReference type="SAM" id="Phobius"/>
    </source>
</evidence>
<keyword evidence="5 6" id="KW-0472">Membrane</keyword>
<evidence type="ECO:0000256" key="3">
    <source>
        <dbReference type="ARBA" id="ARBA00022692"/>
    </source>
</evidence>
<feature type="domain" description="Type II secretion system protein GspF" evidence="7">
    <location>
        <begin position="155"/>
        <end position="285"/>
    </location>
</feature>
<dbReference type="Pfam" id="PF00482">
    <property type="entry name" value="T2SSF"/>
    <property type="match status" value="1"/>
</dbReference>
<dbReference type="PANTHER" id="PTHR35007">
    <property type="entry name" value="INTEGRAL MEMBRANE PROTEIN-RELATED"/>
    <property type="match status" value="1"/>
</dbReference>
<dbReference type="PANTHER" id="PTHR35007:SF2">
    <property type="entry name" value="PILUS ASSEMBLE PROTEIN"/>
    <property type="match status" value="1"/>
</dbReference>
<name>A0A318XNV7_9FIRM</name>
<evidence type="ECO:0000259" key="7">
    <source>
        <dbReference type="Pfam" id="PF00482"/>
    </source>
</evidence>
<evidence type="ECO:0000256" key="2">
    <source>
        <dbReference type="ARBA" id="ARBA00022475"/>
    </source>
</evidence>
<evidence type="ECO:0000256" key="4">
    <source>
        <dbReference type="ARBA" id="ARBA00022989"/>
    </source>
</evidence>
<keyword evidence="2" id="KW-1003">Cell membrane</keyword>
<dbReference type="InterPro" id="IPR018076">
    <property type="entry name" value="T2SS_GspF_dom"/>
</dbReference>
<feature type="transmembrane region" description="Helical" evidence="6">
    <location>
        <begin position="95"/>
        <end position="112"/>
    </location>
</feature>
<dbReference type="OrthoDB" id="9793966at2"/>
<dbReference type="Proteomes" id="UP000248132">
    <property type="component" value="Unassembled WGS sequence"/>
</dbReference>
<comment type="subcellular location">
    <subcellularLocation>
        <location evidence="1">Cell membrane</location>
        <topology evidence="1">Multi-pass membrane protein</topology>
    </subcellularLocation>
</comment>
<keyword evidence="4 6" id="KW-1133">Transmembrane helix</keyword>
<feature type="transmembrane region" description="Helical" evidence="6">
    <location>
        <begin position="267"/>
        <end position="288"/>
    </location>
</feature>
<accession>A0A318XNV7</accession>
<dbReference type="GO" id="GO:0005886">
    <property type="term" value="C:plasma membrane"/>
    <property type="evidence" value="ECO:0007669"/>
    <property type="project" value="UniProtKB-SubCell"/>
</dbReference>
<keyword evidence="9" id="KW-1185">Reference proteome</keyword>
<evidence type="ECO:0000256" key="5">
    <source>
        <dbReference type="ARBA" id="ARBA00023136"/>
    </source>
</evidence>
<dbReference type="EMBL" id="QKMR01000006">
    <property type="protein sequence ID" value="PYG88516.1"/>
    <property type="molecule type" value="Genomic_DNA"/>
</dbReference>
<evidence type="ECO:0000313" key="9">
    <source>
        <dbReference type="Proteomes" id="UP000248132"/>
    </source>
</evidence>
<organism evidence="8 9">
    <name type="scientific">Ruminiclostridium sufflavum DSM 19573</name>
    <dbReference type="NCBI Taxonomy" id="1121337"/>
    <lineage>
        <taxon>Bacteria</taxon>
        <taxon>Bacillati</taxon>
        <taxon>Bacillota</taxon>
        <taxon>Clostridia</taxon>
        <taxon>Eubacteriales</taxon>
        <taxon>Oscillospiraceae</taxon>
        <taxon>Ruminiclostridium</taxon>
    </lineage>
</organism>
<evidence type="ECO:0000313" key="8">
    <source>
        <dbReference type="EMBL" id="PYG88516.1"/>
    </source>
</evidence>
<comment type="caution">
    <text evidence="8">The sequence shown here is derived from an EMBL/GenBank/DDBJ whole genome shotgun (WGS) entry which is preliminary data.</text>
</comment>
<dbReference type="RefSeq" id="WP_110461413.1">
    <property type="nucleotide sequence ID" value="NZ_QKMR01000006.1"/>
</dbReference>
<evidence type="ECO:0000256" key="1">
    <source>
        <dbReference type="ARBA" id="ARBA00004651"/>
    </source>
</evidence>
<sequence length="293" mass="33366">MLFANWFVLSAILIISVCSFGILIKHGPSYAEYVEALNQKDFILKKLLPVGLHILDICAYSYNTNYDRKMINTICEVFGQEYSAFYIRIFHANKIILILLGIICALSVEILSQYQGVFLAYVILLFGILVISDDLKLNNRVKKRRLEIQLEFPNFINKLTLLINAGMTMSKAWEKLSCDSNKSGYFYSEVDKTSLDIKAGKSEAEAFSQFAKRVKTPEISRLMSTVIQYTKRGGNDFVMTLRILSNECWEMRKNAIKKLGEEASTKLLLPMMLMFFAIIIIVITPAIISMQGI</sequence>
<feature type="transmembrane region" description="Helical" evidence="6">
    <location>
        <begin position="6"/>
        <end position="24"/>
    </location>
</feature>